<gene>
    <name evidence="1" type="ORF">DARMORV10_C03P85380.1</name>
</gene>
<proteinExistence type="predicted"/>
<name>A0A816IND7_BRANA</name>
<reference evidence="1" key="1">
    <citation type="submission" date="2021-01" db="EMBL/GenBank/DDBJ databases">
        <authorList>
            <consortium name="Genoscope - CEA"/>
            <person name="William W."/>
        </authorList>
    </citation>
    <scope>NUCLEOTIDE SEQUENCE</scope>
</reference>
<evidence type="ECO:0000313" key="1">
    <source>
        <dbReference type="EMBL" id="CAF1711397.1"/>
    </source>
</evidence>
<accession>A0A816IND7</accession>
<sequence>MEKLMLTKRRARGMRHVRRSSLSTTEEKTCREGRTHRWMKLAVTEDSRGVLVILEQSRHFWYVTVDGDHTSYLFW</sequence>
<organism evidence="1">
    <name type="scientific">Brassica napus</name>
    <name type="common">Rape</name>
    <dbReference type="NCBI Taxonomy" id="3708"/>
    <lineage>
        <taxon>Eukaryota</taxon>
        <taxon>Viridiplantae</taxon>
        <taxon>Streptophyta</taxon>
        <taxon>Embryophyta</taxon>
        <taxon>Tracheophyta</taxon>
        <taxon>Spermatophyta</taxon>
        <taxon>Magnoliopsida</taxon>
        <taxon>eudicotyledons</taxon>
        <taxon>Gunneridae</taxon>
        <taxon>Pentapetalae</taxon>
        <taxon>rosids</taxon>
        <taxon>malvids</taxon>
        <taxon>Brassicales</taxon>
        <taxon>Brassicaceae</taxon>
        <taxon>Brassiceae</taxon>
        <taxon>Brassica</taxon>
    </lineage>
</organism>
<protein>
    <submittedName>
        <fullName evidence="1">(rape) hypothetical protein</fullName>
    </submittedName>
</protein>
<dbReference type="EMBL" id="HG994367">
    <property type="protein sequence ID" value="CAF1711397.1"/>
    <property type="molecule type" value="Genomic_DNA"/>
</dbReference>
<dbReference type="Proteomes" id="UP001295469">
    <property type="component" value="Chromosome C03"/>
</dbReference>
<dbReference type="AlphaFoldDB" id="A0A816IND7"/>